<proteinExistence type="predicted"/>
<keyword evidence="2" id="KW-1133">Transmembrane helix</keyword>
<accession>A0A068AAN0</accession>
<feature type="compositionally biased region" description="Low complexity" evidence="1">
    <location>
        <begin position="272"/>
        <end position="285"/>
    </location>
</feature>
<feature type="region of interest" description="Disordered" evidence="1">
    <location>
        <begin position="155"/>
        <end position="401"/>
    </location>
</feature>
<evidence type="ECO:0000256" key="2">
    <source>
        <dbReference type="SAM" id="Phobius"/>
    </source>
</evidence>
<evidence type="ECO:0000313" key="4">
    <source>
        <dbReference type="Proteomes" id="UP000168428"/>
    </source>
</evidence>
<dbReference type="GeneID" id="19735549"/>
<dbReference type="Proteomes" id="UP000168428">
    <property type="component" value="Segment"/>
</dbReference>
<feature type="transmembrane region" description="Helical" evidence="2">
    <location>
        <begin position="512"/>
        <end position="532"/>
    </location>
</feature>
<gene>
    <name evidence="3" type="ORF">ALHV2gp71</name>
</gene>
<keyword evidence="4" id="KW-1185">Reference proteome</keyword>
<feature type="region of interest" description="Disordered" evidence="1">
    <location>
        <begin position="1"/>
        <end position="118"/>
    </location>
</feature>
<name>A0A068AAN0_9GAMA</name>
<protein>
    <submittedName>
        <fullName evidence="3">A10</fullName>
    </submittedName>
</protein>
<evidence type="ECO:0000256" key="1">
    <source>
        <dbReference type="SAM" id="MobiDB-lite"/>
    </source>
</evidence>
<dbReference type="KEGG" id="vg:19735549"/>
<organism evidence="3 4">
    <name type="scientific">Alcelaphine gammaherpesvirus 2</name>
    <dbReference type="NCBI Taxonomy" id="138184"/>
    <lineage>
        <taxon>Viruses</taxon>
        <taxon>Duplodnaviria</taxon>
        <taxon>Heunggongvirae</taxon>
        <taxon>Peploviricota</taxon>
        <taxon>Herviviricetes</taxon>
        <taxon>Herpesvirales</taxon>
        <taxon>Orthoherpesviridae</taxon>
        <taxon>Gammaherpesvirinae</taxon>
        <taxon>Macavirus</taxon>
        <taxon>Macavirus alcelaphinegamma2</taxon>
    </lineage>
</organism>
<feature type="compositionally biased region" description="Pro residues" evidence="1">
    <location>
        <begin position="432"/>
        <end position="441"/>
    </location>
</feature>
<dbReference type="EMBL" id="KF274499">
    <property type="protein sequence ID" value="AIA62111.1"/>
    <property type="molecule type" value="Genomic_DNA"/>
</dbReference>
<sequence>MECQNPGDPNVGEYDDVDSGGNEKEEIYVNSTGGSHAAEPPPLSDSPEDYDDGGWCGEGGEGGEHIPMIILHRQPGQDPDYVSRESCSGGYQPLTSSNRSPYGSCDGEGGARRPHPPGFLSLELLSGVEINGHKWHDGTSPGDCSWNDPWWLKKCPSPPPSRPQSKPASSTGGNKDKFSGPNNKNPRGPEGYPGSTDRNPHGGSGSGASGVGHSGGAGFGPAHIPGYPEARPRQAVPGGNHPHGASGSVASGGSETGRRGGPGPKQTRPRGPDSSGSRPSVDGVPRPQNYPKDLGARPKQKWPGGNNPHGAPGGQLGPRPTAGNPGARPRQHGPGIGPRPGPGPVDKDGMQHKIIFVESSGGSVPPKKPLRGPDCVNRGPKRDGGSDVYHPQEVAMTPPPGPRSIWYPGWEPRPNCTPCSTPPWEKRRIDKPNPPPLPPIPVYVEISSEDGEGQHGPPKPPPRPDPLGSAEALHRDLVSLTRKVDSVQAAYHTMEQAFTRHRCQQEKWDKRLSIITIVLIVLGIILILVLFVL</sequence>
<reference evidence="3 4" key="1">
    <citation type="journal article" date="2014" name="Vet. Microbiol.">
        <title>Malignant catarrhal fever in American bison (Bison bison) experimentally infected with alcelaphine herpesvirus 2.</title>
        <authorList>
            <person name="Taus N.S."/>
            <person name="O'Toole D."/>
            <person name="Herndon D.R."/>
            <person name="Cunha C.W."/>
            <person name="Warg J.V."/>
            <person name="Seal B.S."/>
            <person name="Brooking A."/>
            <person name="Li H."/>
        </authorList>
    </citation>
    <scope>NUCLEOTIDE SEQUENCE [LARGE SCALE GENOMIC DNA]</scope>
    <source>
        <strain evidence="3">Topi-AlHV-2</strain>
    </source>
</reference>
<feature type="compositionally biased region" description="Low complexity" evidence="1">
    <location>
        <begin position="244"/>
        <end position="253"/>
    </location>
</feature>
<dbReference type="RefSeq" id="YP_009044457.1">
    <property type="nucleotide sequence ID" value="NC_024382.1"/>
</dbReference>
<feature type="compositionally biased region" description="Gly residues" evidence="1">
    <location>
        <begin position="202"/>
        <end position="219"/>
    </location>
</feature>
<keyword evidence="2" id="KW-0472">Membrane</keyword>
<keyword evidence="2" id="KW-0812">Transmembrane</keyword>
<evidence type="ECO:0000313" key="3">
    <source>
        <dbReference type="EMBL" id="AIA62111.1"/>
    </source>
</evidence>
<feature type="region of interest" description="Disordered" evidence="1">
    <location>
        <begin position="417"/>
        <end position="469"/>
    </location>
</feature>